<comment type="caution">
    <text evidence="2">The sequence shown here is derived from an EMBL/GenBank/DDBJ whole genome shotgun (WGS) entry which is preliminary data.</text>
</comment>
<proteinExistence type="predicted"/>
<name>A0ABW2WA00_9ACTN</name>
<evidence type="ECO:0000313" key="3">
    <source>
        <dbReference type="Proteomes" id="UP001597023"/>
    </source>
</evidence>
<sequence>MAFDEGLAERVRTRLAGDPGITEKRMFGGLAFLYEGNLAVCVTGDELLVRVGPTATETALSHPGTRLFDMTGRPMRGWIVVSAPALSEDEALTAWINQGHTFASTLPPK</sequence>
<dbReference type="EMBL" id="JBHTEB010000001">
    <property type="protein sequence ID" value="MFD0316290.1"/>
    <property type="molecule type" value="Genomic_DNA"/>
</dbReference>
<feature type="domain" description="TfoX N-terminal" evidence="1">
    <location>
        <begin position="18"/>
        <end position="102"/>
    </location>
</feature>
<keyword evidence="3" id="KW-1185">Reference proteome</keyword>
<accession>A0ABW2WA00</accession>
<dbReference type="Proteomes" id="UP001597023">
    <property type="component" value="Unassembled WGS sequence"/>
</dbReference>
<dbReference type="SUPFAM" id="SSF159894">
    <property type="entry name" value="YgaC/TfoX-N like"/>
    <property type="match status" value="1"/>
</dbReference>
<organism evidence="2 3">
    <name type="scientific">Streptomyces flavalbus</name>
    <dbReference type="NCBI Taxonomy" id="2665155"/>
    <lineage>
        <taxon>Bacteria</taxon>
        <taxon>Bacillati</taxon>
        <taxon>Actinomycetota</taxon>
        <taxon>Actinomycetes</taxon>
        <taxon>Kitasatosporales</taxon>
        <taxon>Streptomycetaceae</taxon>
        <taxon>Streptomyces</taxon>
    </lineage>
</organism>
<reference evidence="3" key="1">
    <citation type="journal article" date="2019" name="Int. J. Syst. Evol. Microbiol.">
        <title>The Global Catalogue of Microorganisms (GCM) 10K type strain sequencing project: providing services to taxonomists for standard genome sequencing and annotation.</title>
        <authorList>
            <consortium name="The Broad Institute Genomics Platform"/>
            <consortium name="The Broad Institute Genome Sequencing Center for Infectious Disease"/>
            <person name="Wu L."/>
            <person name="Ma J."/>
        </authorList>
    </citation>
    <scope>NUCLEOTIDE SEQUENCE [LARGE SCALE GENOMIC DNA]</scope>
    <source>
        <strain evidence="3">CGMCC 4.7400</strain>
    </source>
</reference>
<protein>
    <submittedName>
        <fullName evidence="2">TfoX/Sxy family protein</fullName>
    </submittedName>
</protein>
<dbReference type="InterPro" id="IPR007076">
    <property type="entry name" value="TfoX_N"/>
</dbReference>
<evidence type="ECO:0000313" key="2">
    <source>
        <dbReference type="EMBL" id="MFD0316290.1"/>
    </source>
</evidence>
<gene>
    <name evidence="2" type="ORF">ACFQZ6_19130</name>
</gene>
<dbReference type="Gene3D" id="3.30.1460.30">
    <property type="entry name" value="YgaC/TfoX-N like chaperone"/>
    <property type="match status" value="1"/>
</dbReference>
<dbReference type="Pfam" id="PF04993">
    <property type="entry name" value="TfoX_N"/>
    <property type="match status" value="1"/>
</dbReference>
<dbReference type="RefSeq" id="WP_381610782.1">
    <property type="nucleotide sequence ID" value="NZ_JBHTEB010000001.1"/>
</dbReference>
<evidence type="ECO:0000259" key="1">
    <source>
        <dbReference type="Pfam" id="PF04993"/>
    </source>
</evidence>